<name>A0ACC1P260_9PEZI</name>
<evidence type="ECO:0000313" key="1">
    <source>
        <dbReference type="EMBL" id="KAJ2984641.1"/>
    </source>
</evidence>
<proteinExistence type="predicted"/>
<keyword evidence="2" id="KW-1185">Reference proteome</keyword>
<evidence type="ECO:0000313" key="2">
    <source>
        <dbReference type="Proteomes" id="UP001143856"/>
    </source>
</evidence>
<protein>
    <submittedName>
        <fullName evidence="1">Uncharacterized protein</fullName>
    </submittedName>
</protein>
<accession>A0ACC1P260</accession>
<comment type="caution">
    <text evidence="1">The sequence shown here is derived from an EMBL/GenBank/DDBJ whole genome shotgun (WGS) entry which is preliminary data.</text>
</comment>
<gene>
    <name evidence="1" type="ORF">NUW58_g5951</name>
</gene>
<reference evidence="1" key="1">
    <citation type="submission" date="2022-10" db="EMBL/GenBank/DDBJ databases">
        <title>Genome Sequence of Xylaria curta.</title>
        <authorList>
            <person name="Buettner E."/>
        </authorList>
    </citation>
    <scope>NUCLEOTIDE SEQUENCE</scope>
    <source>
        <strain evidence="1">Babe10</strain>
    </source>
</reference>
<dbReference type="Proteomes" id="UP001143856">
    <property type="component" value="Unassembled WGS sequence"/>
</dbReference>
<dbReference type="EMBL" id="JAPDGR010001253">
    <property type="protein sequence ID" value="KAJ2984641.1"/>
    <property type="molecule type" value="Genomic_DNA"/>
</dbReference>
<organism evidence="1 2">
    <name type="scientific">Xylaria curta</name>
    <dbReference type="NCBI Taxonomy" id="42375"/>
    <lineage>
        <taxon>Eukaryota</taxon>
        <taxon>Fungi</taxon>
        <taxon>Dikarya</taxon>
        <taxon>Ascomycota</taxon>
        <taxon>Pezizomycotina</taxon>
        <taxon>Sordariomycetes</taxon>
        <taxon>Xylariomycetidae</taxon>
        <taxon>Xylariales</taxon>
        <taxon>Xylariaceae</taxon>
        <taxon>Xylaria</taxon>
    </lineage>
</organism>
<sequence>MAELGYLGLAGNVLQFLQVAIKLAAVTHELYKSETGMTAANAQLEADAEELGLLMEQLQASCSSPTSPITSVFQTPAEKQLSSSVKSCLELSDTFLTTLQGLKVNDKNGVNLIGAVKQAFLNESKRDKVLQLHKRLQELQDSTMLRIVVALREDQSIISRSMRELDTTNLRLEANTTQKLDLIHQDLLKLFEKIPRESLDKALENTKEMASVIPQIREVWPEEIQLDALGGETIIVQKQQRFLKSLRFPEIRTRHESIKPAHSKTFQWVLSGHDSGFLHWLKADGGIYWIGGKAGSGKSTLMRFLVENEDVKKALTTWAGGRKFLVASHFFWNSGSSMQKSRVGLFRTLLFQILRQIPELIETISPSRWNSTEADLDAWSEDELLQALQRLPLESSLPLRFCFFVDGLDEYTAGSKHYHGDFKELIELFHCLSATSVIKVCVSSRPWTAFNRAFEDSPNKLKLEDLTKDDIKEYVLDKFHTSQHFRTLAMADPRCVSFGNSIVQKAQGVFLWVYLVVDSLLRGASAEDNFEDLQLRLNELPEDLEEYFKHMLETIEPVYWEQTARILQFTIDAEKSLPLLAYEFLDHITHTPDYDVGLSIKECSYLSLQDIHSRMSTRLNARCKDLLEVLYDHEPTGMSFMSYRVDFLHRTVRDFFLGNDFLTPLVKTSHALQPDPNVVFFLAESLIQYVHKIEQSIIDDRSRDVVRLTTAHTLLDELDHVNSGHLPTRGWHWTNFWGPERGRYGEYEQKTFLAYAIEARLLLYVTAKLDADPELLQKKKGRPLLDYALRPTFAAPPEDTNFQEGPDVSLVKLLLSRKASPNKGITVYDDKSPWHLFLLECTEADGNSSKTVHTELRKADRAEDTLFTEHFTILAISCCGRENYQKAENQELRKFFDNELRFDYTRHPSKGGKQFVIHVPSTFREEMARKISYEIVRWLGSIASGRLCRLRSYKAEAMRIASEITPTLATRVRFDEPYDGQLQPDLSFTYGPCAIAGLVVEVAWSQSNLNLAERATRYIEGQNGAIRTVVGLNMNDIYHGGCLATFSVWKAKWDGDTWRCTTAVDNKVKNLRSLVVSTWHVISNDPQEFLDEQGQVVNRCYLSLSLQDFVCEKKAGKFKEFEDVLLEIPSTRLYTFYTSALKRHVMGEAMEEIEKLKRKVHDSPDKLPSAEKPMQQRKRKHVHKHAVAGKKKLAY</sequence>